<protein>
    <submittedName>
        <fullName evidence="2">Uncharacterized protein</fullName>
    </submittedName>
</protein>
<dbReference type="Proteomes" id="UP000663879">
    <property type="component" value="Unassembled WGS sequence"/>
</dbReference>
<feature type="region of interest" description="Disordered" evidence="1">
    <location>
        <begin position="1"/>
        <end position="36"/>
    </location>
</feature>
<dbReference type="OrthoDB" id="2104158at2759"/>
<evidence type="ECO:0000256" key="1">
    <source>
        <dbReference type="SAM" id="MobiDB-lite"/>
    </source>
</evidence>
<dbReference type="Gene3D" id="1.25.40.10">
    <property type="entry name" value="Tetratricopeptide repeat domain"/>
    <property type="match status" value="1"/>
</dbReference>
<evidence type="ECO:0000313" key="3">
    <source>
        <dbReference type="Proteomes" id="UP000663879"/>
    </source>
</evidence>
<dbReference type="EMBL" id="CAJNOC010001852">
    <property type="protein sequence ID" value="CAF0895749.1"/>
    <property type="molecule type" value="Genomic_DNA"/>
</dbReference>
<dbReference type="SUPFAM" id="SSF48452">
    <property type="entry name" value="TPR-like"/>
    <property type="match status" value="1"/>
</dbReference>
<feature type="compositionally biased region" description="Basic and acidic residues" evidence="1">
    <location>
        <begin position="17"/>
        <end position="36"/>
    </location>
</feature>
<keyword evidence="3" id="KW-1185">Reference proteome</keyword>
<feature type="compositionally biased region" description="Acidic residues" evidence="1">
    <location>
        <begin position="1"/>
        <end position="16"/>
    </location>
</feature>
<dbReference type="GO" id="GO:0060271">
    <property type="term" value="P:cilium assembly"/>
    <property type="evidence" value="ECO:0007669"/>
    <property type="project" value="TreeGrafter"/>
</dbReference>
<gene>
    <name evidence="2" type="ORF">OXX778_LOCUS11143</name>
</gene>
<dbReference type="AlphaFoldDB" id="A0A813Z8C2"/>
<name>A0A813Z8C2_9BILA</name>
<reference evidence="2" key="1">
    <citation type="submission" date="2021-02" db="EMBL/GenBank/DDBJ databases">
        <authorList>
            <person name="Nowell W R."/>
        </authorList>
    </citation>
    <scope>NUCLEOTIDE SEQUENCE</scope>
    <source>
        <strain evidence="2">Ploen Becks lab</strain>
    </source>
</reference>
<dbReference type="PANTHER" id="PTHR33487:SF1">
    <property type="entry name" value="CILIA- AND FLAGELLA-ASSOCIATED PROTEIN 54"/>
    <property type="match status" value="1"/>
</dbReference>
<organism evidence="2 3">
    <name type="scientific">Brachionus calyciflorus</name>
    <dbReference type="NCBI Taxonomy" id="104777"/>
    <lineage>
        <taxon>Eukaryota</taxon>
        <taxon>Metazoa</taxon>
        <taxon>Spiralia</taxon>
        <taxon>Gnathifera</taxon>
        <taxon>Rotifera</taxon>
        <taxon>Eurotatoria</taxon>
        <taxon>Monogononta</taxon>
        <taxon>Pseudotrocha</taxon>
        <taxon>Ploima</taxon>
        <taxon>Brachionidae</taxon>
        <taxon>Brachionus</taxon>
    </lineage>
</organism>
<comment type="caution">
    <text evidence="2">The sequence shown here is derived from an EMBL/GenBank/DDBJ whole genome shotgun (WGS) entry which is preliminary data.</text>
</comment>
<proteinExistence type="predicted"/>
<accession>A0A813Z8C2</accession>
<evidence type="ECO:0000313" key="2">
    <source>
        <dbReference type="EMBL" id="CAF0895749.1"/>
    </source>
</evidence>
<dbReference type="PANTHER" id="PTHR33487">
    <property type="entry name" value="CILIA- AND FLAGELLA-ASSOCIATED PROTEIN 54"/>
    <property type="match status" value="1"/>
</dbReference>
<dbReference type="InterPro" id="IPR011990">
    <property type="entry name" value="TPR-like_helical_dom_sf"/>
</dbReference>
<sequence length="1059" mass="122343">MEETPTETEEVEPEENSENKQKKVKKSEEKPQNTKQNELKALENHVAKSNLLAKNVYFTMLTGNEDMSQIYSFISNNSPKTAYKELLKFRKRNNYFEIIVNLLQKALNEEITHEITEWSLETIDWLQKRNASILGISDQIKKKHDGLVTLAGNSQKPFNSDIVSEVNEFTNLSINNVNIPSKSTKTKTKRKIKKYKLLIPLDLDLSEKIKLEEKQKAAIDLLYDLLPDLYEKWTRRKKLRKIFQEESAFKSQFYVIYALSNFSQLMSRVQSNASSFKSEFYEKINNFAYLDPQNFLFDKINVILMNFEESPILKTESSNIKSKKTDFKQSKANFSSKVSVKSSNSSNDDKLIELKDTSDLIADILNGLDNYPTGEDTNRSTTESDISKRSKITIGEFVELAVGIFDKFKTAVVIAHRGKQWTQLQNACKLMFNCINSFMLLLPAFSASPKKQFKLKDLWRSLSLSIYIAADNLLDMIMFTHPIEKNIHRDIHNKINRWFDSDSVGKSGASLGFDTPLDDINSIDLRFLKEFIFRSIQCLSSCEKWEKCSTIALKFNAMTSYKYAEQLSPVIAYCQHKIIGQLSKDGDTKVQKHLERLRAELGRYPRIEDLFFINFKIEIESSRLDQLELGVKIDPKVHNIYENDNKSKELISVPLDVDQTLGDLKDAMENSLYHSRALLHARRLLSLYLLTKTNHTDFFGISDSNLNHADFDNELTQSGRVVFENVTTTKKQENQGEFINSFFHSNPINFSAKSFKNDDEVFVKNIKINLETLVESYSKCIQLLTAYKENEQAIQAMHELGNIYHYSNNLEMAYKYWNDALDNLTGVKNCLVNWRKEFSCKETKEVNTQAILKKCGIWGSLLGGVLTSKMAQYHLSNDLELKTECCLLSATFFKCIFRASIPYSRYDFDYSKDDLEFINSDYLLPGIMFNSEIYRFDVRYVISSLNFVCLELLNAGHYLYTMPAIVLYEYFAKMLCRDLTHTVFARLIKVEALTKLNMFKEAISIFYSIHKGDSLPHYIDDRGKNFTAESKYVSIGQKKVAILGSYKLNRQKGKKFFLS</sequence>